<name>A0ABW2K6C1_9BACI</name>
<evidence type="ECO:0000313" key="1">
    <source>
        <dbReference type="EMBL" id="MFC7321698.1"/>
    </source>
</evidence>
<dbReference type="EMBL" id="JBHTBY010000011">
    <property type="protein sequence ID" value="MFC7321698.1"/>
    <property type="molecule type" value="Genomic_DNA"/>
</dbReference>
<comment type="caution">
    <text evidence="1">The sequence shown here is derived from an EMBL/GenBank/DDBJ whole genome shotgun (WGS) entry which is preliminary data.</text>
</comment>
<protein>
    <recommendedName>
        <fullName evidence="3">Elongation factor Tu</fullName>
    </recommendedName>
</protein>
<dbReference type="Proteomes" id="UP001596494">
    <property type="component" value="Unassembled WGS sequence"/>
</dbReference>
<accession>A0ABW2K6C1</accession>
<reference evidence="2" key="1">
    <citation type="journal article" date="2019" name="Int. J. Syst. Evol. Microbiol.">
        <title>The Global Catalogue of Microorganisms (GCM) 10K type strain sequencing project: providing services to taxonomists for standard genome sequencing and annotation.</title>
        <authorList>
            <consortium name="The Broad Institute Genomics Platform"/>
            <consortium name="The Broad Institute Genome Sequencing Center for Infectious Disease"/>
            <person name="Wu L."/>
            <person name="Ma J."/>
        </authorList>
    </citation>
    <scope>NUCLEOTIDE SEQUENCE [LARGE SCALE GENOMIC DNA]</scope>
    <source>
        <strain evidence="2">CCUG 73951</strain>
    </source>
</reference>
<proteinExistence type="predicted"/>
<keyword evidence="2" id="KW-1185">Reference proteome</keyword>
<evidence type="ECO:0000313" key="2">
    <source>
        <dbReference type="Proteomes" id="UP001596494"/>
    </source>
</evidence>
<gene>
    <name evidence="1" type="ORF">ACFQMN_12500</name>
</gene>
<sequence length="244" mass="29263">MKQIYAFETKEEYGRYQEVIERFNKKLEDYQRLLEDNYPLTTLPKGVVWTSEDLATTLFSDVPIPAYTDRDVIYISPDLEAWRKLLIRQVDAYDIPEIKEFYENCSEDYLFTILAHELTHYSGAFSKEDNNWFEEGMCDYLSRKLVLEEREFKEITNIELVLVEVHKERYGGHSLEDFGRPSDQGTILINRMFDFWRSYLAVEFLVEVRASNDVEMILNEYKNWDREGRVIPLTEHFEMEDFFN</sequence>
<organism evidence="1 2">
    <name type="scientific">Halobacillus campisalis</name>
    <dbReference type="NCBI Taxonomy" id="435909"/>
    <lineage>
        <taxon>Bacteria</taxon>
        <taxon>Bacillati</taxon>
        <taxon>Bacillota</taxon>
        <taxon>Bacilli</taxon>
        <taxon>Bacillales</taxon>
        <taxon>Bacillaceae</taxon>
        <taxon>Halobacillus</taxon>
    </lineage>
</organism>
<evidence type="ECO:0008006" key="3">
    <source>
        <dbReference type="Google" id="ProtNLM"/>
    </source>
</evidence>
<dbReference type="RefSeq" id="WP_289216587.1">
    <property type="nucleotide sequence ID" value="NZ_JAPVRC010000007.1"/>
</dbReference>